<feature type="region of interest" description="Disordered" evidence="1">
    <location>
        <begin position="1"/>
        <end position="85"/>
    </location>
</feature>
<evidence type="ECO:0000256" key="1">
    <source>
        <dbReference type="SAM" id="MobiDB-lite"/>
    </source>
</evidence>
<dbReference type="EMBL" id="CADEAL010000158">
    <property type="protein sequence ID" value="CAB1415473.1"/>
    <property type="molecule type" value="Genomic_DNA"/>
</dbReference>
<evidence type="ECO:0000313" key="2">
    <source>
        <dbReference type="EMBL" id="CAB1415473.1"/>
    </source>
</evidence>
<name>A0A9N7Y7G2_PLEPL</name>
<keyword evidence="3" id="KW-1185">Reference proteome</keyword>
<protein>
    <submittedName>
        <fullName evidence="2">Uncharacterized protein</fullName>
    </submittedName>
</protein>
<evidence type="ECO:0000313" key="3">
    <source>
        <dbReference type="Proteomes" id="UP001153269"/>
    </source>
</evidence>
<organism evidence="2 3">
    <name type="scientific">Pleuronectes platessa</name>
    <name type="common">European plaice</name>
    <dbReference type="NCBI Taxonomy" id="8262"/>
    <lineage>
        <taxon>Eukaryota</taxon>
        <taxon>Metazoa</taxon>
        <taxon>Chordata</taxon>
        <taxon>Craniata</taxon>
        <taxon>Vertebrata</taxon>
        <taxon>Euteleostomi</taxon>
        <taxon>Actinopterygii</taxon>
        <taxon>Neopterygii</taxon>
        <taxon>Teleostei</taxon>
        <taxon>Neoteleostei</taxon>
        <taxon>Acanthomorphata</taxon>
        <taxon>Carangaria</taxon>
        <taxon>Pleuronectiformes</taxon>
        <taxon>Pleuronectoidei</taxon>
        <taxon>Pleuronectidae</taxon>
        <taxon>Pleuronectes</taxon>
    </lineage>
</organism>
<reference evidence="2" key="1">
    <citation type="submission" date="2020-03" db="EMBL/GenBank/DDBJ databases">
        <authorList>
            <person name="Weist P."/>
        </authorList>
    </citation>
    <scope>NUCLEOTIDE SEQUENCE</scope>
</reference>
<proteinExistence type="predicted"/>
<feature type="compositionally biased region" description="Pro residues" evidence="1">
    <location>
        <begin position="1"/>
        <end position="10"/>
    </location>
</feature>
<dbReference type="Proteomes" id="UP001153269">
    <property type="component" value="Unassembled WGS sequence"/>
</dbReference>
<feature type="region of interest" description="Disordered" evidence="1">
    <location>
        <begin position="125"/>
        <end position="150"/>
    </location>
</feature>
<sequence>MPPSPSPLVPPRLLLPGSIKKSLTRDEEPKCTKESQPSPQRDTGKASDLPPQPPPPPHASRTLCSADAKHTITTTTKKGDARAPALRSSKYYMRAIWDQCSLRVPLHLQMYFKQMYFALFDATGRSRDTRTPPPPPSCDWLQPSSDPSVR</sequence>
<comment type="caution">
    <text evidence="2">The sequence shown here is derived from an EMBL/GenBank/DDBJ whole genome shotgun (WGS) entry which is preliminary data.</text>
</comment>
<gene>
    <name evidence="2" type="ORF">PLEPLA_LOCUS3189</name>
</gene>
<dbReference type="AlphaFoldDB" id="A0A9N7Y7G2"/>
<accession>A0A9N7Y7G2</accession>
<feature type="compositionally biased region" description="Basic and acidic residues" evidence="1">
    <location>
        <begin position="23"/>
        <end position="33"/>
    </location>
</feature>